<dbReference type="EMBL" id="UINC01088330">
    <property type="protein sequence ID" value="SVC38451.1"/>
    <property type="molecule type" value="Genomic_DNA"/>
</dbReference>
<evidence type="ECO:0000256" key="1">
    <source>
        <dbReference type="SAM" id="Coils"/>
    </source>
</evidence>
<protein>
    <submittedName>
        <fullName evidence="2">Uncharacterized protein</fullName>
    </submittedName>
</protein>
<evidence type="ECO:0000313" key="2">
    <source>
        <dbReference type="EMBL" id="SVC38451.1"/>
    </source>
</evidence>
<keyword evidence="1" id="KW-0175">Coiled coil</keyword>
<feature type="coiled-coil region" evidence="1">
    <location>
        <begin position="18"/>
        <end position="45"/>
    </location>
</feature>
<reference evidence="2" key="1">
    <citation type="submission" date="2018-05" db="EMBL/GenBank/DDBJ databases">
        <authorList>
            <person name="Lanie J.A."/>
            <person name="Ng W.-L."/>
            <person name="Kazmierczak K.M."/>
            <person name="Andrzejewski T.M."/>
            <person name="Davidsen T.M."/>
            <person name="Wayne K.J."/>
            <person name="Tettelin H."/>
            <person name="Glass J.I."/>
            <person name="Rusch D."/>
            <person name="Podicherti R."/>
            <person name="Tsui H.-C.T."/>
            <person name="Winkler M.E."/>
        </authorList>
    </citation>
    <scope>NUCLEOTIDE SEQUENCE</scope>
</reference>
<proteinExistence type="predicted"/>
<dbReference type="AlphaFoldDB" id="A0A382LU78"/>
<name>A0A382LU78_9ZZZZ</name>
<sequence>MKSEAWVRVQQEIYDNFMTGKDEEIRSLKDEIKTLKASLDSERLSLEIQASEVARIAREQSLVSDLKLCFECKTKIEYQEPEG</sequence>
<organism evidence="2">
    <name type="scientific">marine metagenome</name>
    <dbReference type="NCBI Taxonomy" id="408172"/>
    <lineage>
        <taxon>unclassified sequences</taxon>
        <taxon>metagenomes</taxon>
        <taxon>ecological metagenomes</taxon>
    </lineage>
</organism>
<gene>
    <name evidence="2" type="ORF">METZ01_LOCUS291305</name>
</gene>
<accession>A0A382LU78</accession>